<feature type="non-terminal residue" evidence="7">
    <location>
        <position position="406"/>
    </location>
</feature>
<feature type="domain" description="Ig-like" evidence="6">
    <location>
        <begin position="100"/>
        <end position="279"/>
    </location>
</feature>
<dbReference type="InterPro" id="IPR007110">
    <property type="entry name" value="Ig-like_dom"/>
</dbReference>
<dbReference type="GO" id="GO:0050839">
    <property type="term" value="F:cell adhesion molecule binding"/>
    <property type="evidence" value="ECO:0007669"/>
    <property type="project" value="TreeGrafter"/>
</dbReference>
<dbReference type="PROSITE" id="PS50835">
    <property type="entry name" value="IG_LIKE"/>
    <property type="match status" value="2"/>
</dbReference>
<keyword evidence="2" id="KW-0472">Membrane</keyword>
<name>A0A443SSF4_9ACAR</name>
<evidence type="ECO:0000256" key="5">
    <source>
        <dbReference type="ARBA" id="ARBA00023319"/>
    </source>
</evidence>
<accession>A0A443SSF4</accession>
<dbReference type="Proteomes" id="UP000288716">
    <property type="component" value="Unassembled WGS sequence"/>
</dbReference>
<evidence type="ECO:0000259" key="6">
    <source>
        <dbReference type="PROSITE" id="PS50835"/>
    </source>
</evidence>
<dbReference type="GO" id="GO:0005886">
    <property type="term" value="C:plasma membrane"/>
    <property type="evidence" value="ECO:0007669"/>
    <property type="project" value="TreeGrafter"/>
</dbReference>
<dbReference type="InterPro" id="IPR036179">
    <property type="entry name" value="Ig-like_dom_sf"/>
</dbReference>
<dbReference type="GO" id="GO:0005911">
    <property type="term" value="C:cell-cell junction"/>
    <property type="evidence" value="ECO:0007669"/>
    <property type="project" value="TreeGrafter"/>
</dbReference>
<feature type="domain" description="Ig-like" evidence="6">
    <location>
        <begin position="5"/>
        <end position="95"/>
    </location>
</feature>
<feature type="non-terminal residue" evidence="7">
    <location>
        <position position="1"/>
    </location>
</feature>
<dbReference type="SUPFAM" id="SSF48726">
    <property type="entry name" value="Immunoglobulin"/>
    <property type="match status" value="3"/>
</dbReference>
<keyword evidence="3" id="KW-1015">Disulfide bond</keyword>
<protein>
    <submittedName>
        <fullName evidence="7">Nephrin-like protein</fullName>
    </submittedName>
</protein>
<evidence type="ECO:0000313" key="8">
    <source>
        <dbReference type="Proteomes" id="UP000288716"/>
    </source>
</evidence>
<dbReference type="AlphaFoldDB" id="A0A443SSF4"/>
<evidence type="ECO:0000256" key="2">
    <source>
        <dbReference type="ARBA" id="ARBA00023136"/>
    </source>
</evidence>
<dbReference type="InterPro" id="IPR013162">
    <property type="entry name" value="CD80_C2-set"/>
</dbReference>
<evidence type="ECO:0000256" key="4">
    <source>
        <dbReference type="ARBA" id="ARBA00023180"/>
    </source>
</evidence>
<dbReference type="SMART" id="SM00409">
    <property type="entry name" value="IG"/>
    <property type="match status" value="2"/>
</dbReference>
<dbReference type="PANTHER" id="PTHR11640:SF136">
    <property type="entry name" value="NEPHRIN"/>
    <property type="match status" value="1"/>
</dbReference>
<dbReference type="Pfam" id="PF08205">
    <property type="entry name" value="C2-set_2"/>
    <property type="match status" value="1"/>
</dbReference>
<reference evidence="7 8" key="1">
    <citation type="journal article" date="2018" name="Gigascience">
        <title>Genomes of trombidid mites reveal novel predicted allergens and laterally-transferred genes associated with secondary metabolism.</title>
        <authorList>
            <person name="Dong X."/>
            <person name="Chaisiri K."/>
            <person name="Xia D."/>
            <person name="Armstrong S.D."/>
            <person name="Fang Y."/>
            <person name="Donnelly M.J."/>
            <person name="Kadowaki T."/>
            <person name="McGarry J.W."/>
            <person name="Darby A.C."/>
            <person name="Makepeace B.L."/>
        </authorList>
    </citation>
    <scope>NUCLEOTIDE SEQUENCE [LARGE SCALE GENOMIC DNA]</scope>
    <source>
        <strain evidence="7">UoL-UT</strain>
    </source>
</reference>
<keyword evidence="8" id="KW-1185">Reference proteome</keyword>
<proteinExistence type="predicted"/>
<keyword evidence="4" id="KW-0325">Glycoprotein</keyword>
<dbReference type="STRING" id="299467.A0A443SSF4"/>
<dbReference type="PANTHER" id="PTHR11640">
    <property type="entry name" value="NEPHRIN"/>
    <property type="match status" value="1"/>
</dbReference>
<gene>
    <name evidence="7" type="ORF">B4U80_10467</name>
</gene>
<dbReference type="InterPro" id="IPR003599">
    <property type="entry name" value="Ig_sub"/>
</dbReference>
<comment type="caution">
    <text evidence="7">The sequence shown here is derived from an EMBL/GenBank/DDBJ whole genome shotgun (WGS) entry which is preliminary data.</text>
</comment>
<dbReference type="InterPro" id="IPR051275">
    <property type="entry name" value="Cell_adhesion_signaling"/>
</dbReference>
<evidence type="ECO:0000256" key="1">
    <source>
        <dbReference type="ARBA" id="ARBA00004479"/>
    </source>
</evidence>
<dbReference type="InterPro" id="IPR013783">
    <property type="entry name" value="Ig-like_fold"/>
</dbReference>
<evidence type="ECO:0000256" key="3">
    <source>
        <dbReference type="ARBA" id="ARBA00023157"/>
    </source>
</evidence>
<keyword evidence="5" id="KW-0393">Immunoglobulin domain</keyword>
<comment type="subcellular location">
    <subcellularLocation>
        <location evidence="1">Membrane</location>
        <topology evidence="1">Single-pass type I membrane protein</topology>
    </subcellularLocation>
</comment>
<sequence>PPGIPRIEGYRTGDAISVGDTLTLGCISRGGNPSAKLIWYKDNVTIDTSYEATDGREVTNTYSMLVKPNDNNAHFICEASNEVSVTAFTASVQLTVFYPPSNIKIIGADKARVGETLTFECVVGPSNPASEVSWVIDGRPTPAIASWTRSVKEGWVTTTNISITIRTRNQSRVTLLLKHFAILFFKPSIFKFYTLLEFRRSLASKKEYICEKAIYRDYSNPFATLKWFRGTGNDREISGLTSVSGSGVSSELIIRVKPADNEATYKCEASNPATSEPLTANVKLRVYFISSLVNIKTKPKFPKEGDKVTLIAETESCNPTCSVKCNKNGINLQQLVENAFEAQHFGKSTKSTFEFSVSPKDDNSIVICESFNKLNKTIKQRHTIRVLCEYTNFQLVCNVQMITLIL</sequence>
<dbReference type="VEuPathDB" id="VectorBase:LDEU001582"/>
<dbReference type="OrthoDB" id="10028801at2759"/>
<organism evidence="7 8">
    <name type="scientific">Leptotrombidium deliense</name>
    <dbReference type="NCBI Taxonomy" id="299467"/>
    <lineage>
        <taxon>Eukaryota</taxon>
        <taxon>Metazoa</taxon>
        <taxon>Ecdysozoa</taxon>
        <taxon>Arthropoda</taxon>
        <taxon>Chelicerata</taxon>
        <taxon>Arachnida</taxon>
        <taxon>Acari</taxon>
        <taxon>Acariformes</taxon>
        <taxon>Trombidiformes</taxon>
        <taxon>Prostigmata</taxon>
        <taxon>Anystina</taxon>
        <taxon>Parasitengona</taxon>
        <taxon>Trombiculoidea</taxon>
        <taxon>Trombiculidae</taxon>
        <taxon>Leptotrombidium</taxon>
    </lineage>
</organism>
<dbReference type="EMBL" id="NCKV01000494">
    <property type="protein sequence ID" value="RWS30458.1"/>
    <property type="molecule type" value="Genomic_DNA"/>
</dbReference>
<dbReference type="GO" id="GO:0098609">
    <property type="term" value="P:cell-cell adhesion"/>
    <property type="evidence" value="ECO:0007669"/>
    <property type="project" value="TreeGrafter"/>
</dbReference>
<evidence type="ECO:0000313" key="7">
    <source>
        <dbReference type="EMBL" id="RWS30458.1"/>
    </source>
</evidence>
<dbReference type="Gene3D" id="2.60.40.10">
    <property type="entry name" value="Immunoglobulins"/>
    <property type="match status" value="4"/>
</dbReference>